<gene>
    <name evidence="2" type="ORF">L207DRAFT_584188</name>
</gene>
<dbReference type="STRING" id="1149755.A0A2J6RJT9"/>
<evidence type="ECO:0008006" key="4">
    <source>
        <dbReference type="Google" id="ProtNLM"/>
    </source>
</evidence>
<proteinExistence type="predicted"/>
<evidence type="ECO:0000313" key="2">
    <source>
        <dbReference type="EMBL" id="PMD38793.1"/>
    </source>
</evidence>
<keyword evidence="3" id="KW-1185">Reference proteome</keyword>
<organism evidence="2 3">
    <name type="scientific">Hyaloscypha variabilis (strain UAMH 11265 / GT02V1 / F)</name>
    <name type="common">Meliniomyces variabilis</name>
    <dbReference type="NCBI Taxonomy" id="1149755"/>
    <lineage>
        <taxon>Eukaryota</taxon>
        <taxon>Fungi</taxon>
        <taxon>Dikarya</taxon>
        <taxon>Ascomycota</taxon>
        <taxon>Pezizomycotina</taxon>
        <taxon>Leotiomycetes</taxon>
        <taxon>Helotiales</taxon>
        <taxon>Hyaloscyphaceae</taxon>
        <taxon>Hyaloscypha</taxon>
        <taxon>Hyaloscypha variabilis</taxon>
    </lineage>
</organism>
<dbReference type="OrthoDB" id="4525115at2759"/>
<accession>A0A2J6RJT9</accession>
<evidence type="ECO:0000256" key="1">
    <source>
        <dbReference type="SAM" id="MobiDB-lite"/>
    </source>
</evidence>
<protein>
    <recommendedName>
        <fullName evidence="4">Myb-like domain-containing protein</fullName>
    </recommendedName>
</protein>
<sequence>MPSQWDHKADKDLLLAIIETGDFKSISWPAIATKMQAKAYTFTHEACRQHFQKIRKEARGGATPPSGKRAHANGVHKAGARKGPKAHGSFDDAVNDDDDEEEMNGTPSKKPKLYKKEEGKENGEEQAAYQFKIENGEVIDLVNDDMYEA</sequence>
<evidence type="ECO:0000313" key="3">
    <source>
        <dbReference type="Proteomes" id="UP000235786"/>
    </source>
</evidence>
<feature type="compositionally biased region" description="Acidic residues" evidence="1">
    <location>
        <begin position="93"/>
        <end position="103"/>
    </location>
</feature>
<name>A0A2J6RJT9_HYAVF</name>
<dbReference type="AlphaFoldDB" id="A0A2J6RJT9"/>
<feature type="region of interest" description="Disordered" evidence="1">
    <location>
        <begin position="53"/>
        <end position="128"/>
    </location>
</feature>
<dbReference type="Proteomes" id="UP000235786">
    <property type="component" value="Unassembled WGS sequence"/>
</dbReference>
<dbReference type="EMBL" id="KZ613947">
    <property type="protein sequence ID" value="PMD38793.1"/>
    <property type="molecule type" value="Genomic_DNA"/>
</dbReference>
<reference evidence="2 3" key="1">
    <citation type="submission" date="2016-04" db="EMBL/GenBank/DDBJ databases">
        <title>A degradative enzymes factory behind the ericoid mycorrhizal symbiosis.</title>
        <authorList>
            <consortium name="DOE Joint Genome Institute"/>
            <person name="Martino E."/>
            <person name="Morin E."/>
            <person name="Grelet G."/>
            <person name="Kuo A."/>
            <person name="Kohler A."/>
            <person name="Daghino S."/>
            <person name="Barry K."/>
            <person name="Choi C."/>
            <person name="Cichocki N."/>
            <person name="Clum A."/>
            <person name="Copeland A."/>
            <person name="Hainaut M."/>
            <person name="Haridas S."/>
            <person name="Labutti K."/>
            <person name="Lindquist E."/>
            <person name="Lipzen A."/>
            <person name="Khouja H.-R."/>
            <person name="Murat C."/>
            <person name="Ohm R."/>
            <person name="Olson A."/>
            <person name="Spatafora J."/>
            <person name="Veneault-Fourrey C."/>
            <person name="Henrissat B."/>
            <person name="Grigoriev I."/>
            <person name="Martin F."/>
            <person name="Perotto S."/>
        </authorList>
    </citation>
    <scope>NUCLEOTIDE SEQUENCE [LARGE SCALE GENOMIC DNA]</scope>
    <source>
        <strain evidence="2 3">F</strain>
    </source>
</reference>
<feature type="compositionally biased region" description="Basic and acidic residues" evidence="1">
    <location>
        <begin position="114"/>
        <end position="123"/>
    </location>
</feature>